<accession>A0ABW7U8J7</accession>
<gene>
    <name evidence="1" type="ORF">ACH407_20280</name>
</gene>
<proteinExistence type="predicted"/>
<dbReference type="EMBL" id="JBIRUI010000008">
    <property type="protein sequence ID" value="MFI1715898.1"/>
    <property type="molecule type" value="Genomic_DNA"/>
</dbReference>
<dbReference type="RefSeq" id="WP_398710597.1">
    <property type="nucleotide sequence ID" value="NZ_JBIRUI010000008.1"/>
</dbReference>
<comment type="caution">
    <text evidence="1">The sequence shown here is derived from an EMBL/GenBank/DDBJ whole genome shotgun (WGS) entry which is preliminary data.</text>
</comment>
<evidence type="ECO:0000313" key="2">
    <source>
        <dbReference type="Proteomes" id="UP001611339"/>
    </source>
</evidence>
<evidence type="ECO:0000313" key="1">
    <source>
        <dbReference type="EMBL" id="MFI1715898.1"/>
    </source>
</evidence>
<protein>
    <submittedName>
        <fullName evidence="1">Uncharacterized protein</fullName>
    </submittedName>
</protein>
<sequence length="140" mass="15107">MATPVSVARAQGWFNLVSGMWPLVHRRSFEGITGPKADVWLLQTVSGLLVAIGWAQIRGVGTGAGTAHARRLGIGTATALFVVDVRYTTTGRIRRVYLLDAVFQALWLNAWFRGSPGGRRAGIFERGGSRGDTRLCGGRP</sequence>
<keyword evidence="2" id="KW-1185">Reference proteome</keyword>
<reference evidence="1 2" key="1">
    <citation type="submission" date="2024-10" db="EMBL/GenBank/DDBJ databases">
        <title>The Natural Products Discovery Center: Release of the First 8490 Sequenced Strains for Exploring Actinobacteria Biosynthetic Diversity.</title>
        <authorList>
            <person name="Kalkreuter E."/>
            <person name="Kautsar S.A."/>
            <person name="Yang D."/>
            <person name="Bader C.D."/>
            <person name="Teijaro C.N."/>
            <person name="Fluegel L."/>
            <person name="Davis C.M."/>
            <person name="Simpson J.R."/>
            <person name="Lauterbach L."/>
            <person name="Steele A.D."/>
            <person name="Gui C."/>
            <person name="Meng S."/>
            <person name="Li G."/>
            <person name="Viehrig K."/>
            <person name="Ye F."/>
            <person name="Su P."/>
            <person name="Kiefer A.F."/>
            <person name="Nichols A."/>
            <person name="Cepeda A.J."/>
            <person name="Yan W."/>
            <person name="Fan B."/>
            <person name="Jiang Y."/>
            <person name="Adhikari A."/>
            <person name="Zheng C.-J."/>
            <person name="Schuster L."/>
            <person name="Cowan T.M."/>
            <person name="Smanski M.J."/>
            <person name="Chevrette M.G."/>
            <person name="De Carvalho L.P.S."/>
            <person name="Shen B."/>
        </authorList>
    </citation>
    <scope>NUCLEOTIDE SEQUENCE [LARGE SCALE GENOMIC DNA]</scope>
    <source>
        <strain evidence="1 2">NPDC020602</strain>
    </source>
</reference>
<dbReference type="Proteomes" id="UP001611339">
    <property type="component" value="Unassembled WGS sequence"/>
</dbReference>
<organism evidence="1 2">
    <name type="scientific">Streptomyces litmocidini</name>
    <dbReference type="NCBI Taxonomy" id="67318"/>
    <lineage>
        <taxon>Bacteria</taxon>
        <taxon>Bacillati</taxon>
        <taxon>Actinomycetota</taxon>
        <taxon>Actinomycetes</taxon>
        <taxon>Kitasatosporales</taxon>
        <taxon>Streptomycetaceae</taxon>
        <taxon>Streptomyces</taxon>
    </lineage>
</organism>
<name>A0ABW7U8J7_9ACTN</name>